<evidence type="ECO:0000313" key="1">
    <source>
        <dbReference type="EMBL" id="KNH03269.1"/>
    </source>
</evidence>
<sequence>MLVDPRIVGLRGDDGMQQVMRQAATRAVRRCRSDETVRGVLAALDRYAEGDDLADCPALADALASEPAARAFLRPYIAQLTALQRRFPLVELGMRHQSARGFHSLELAGRGRVTLGLAVHECAPEGGRWDIAAFPDAERHELVIGGKAEVELLEIRSENGSHARIGRTAKRVASGARMILAGHRQARILRNVHRPLVMLRLVRTAARPLPTRQFAISSGKLLQRAHGDRSESRQELMFALLGRMRRADAALALAQATLAGSPHLRWQALRECLALDSAFGLVALERMAADRADPLFGPASSLRAQLAAAYPQLDRKGHAVCPA</sequence>
<accession>A0A0L1KHA6</accession>
<dbReference type="STRING" id="1306953.J121_1858"/>
<dbReference type="AlphaFoldDB" id="A0A0L1KHA6"/>
<comment type="caution">
    <text evidence="1">The sequence shown here is derived from an EMBL/GenBank/DDBJ whole genome shotgun (WGS) entry which is preliminary data.</text>
</comment>
<organism evidence="1 2">
    <name type="scientific">Qipengyuania citrea LAMA 915</name>
    <dbReference type="NCBI Taxonomy" id="1306953"/>
    <lineage>
        <taxon>Bacteria</taxon>
        <taxon>Pseudomonadati</taxon>
        <taxon>Pseudomonadota</taxon>
        <taxon>Alphaproteobacteria</taxon>
        <taxon>Sphingomonadales</taxon>
        <taxon>Erythrobacteraceae</taxon>
        <taxon>Qipengyuania</taxon>
    </lineage>
</organism>
<dbReference type="PATRIC" id="fig|1306953.7.peg.1909"/>
<reference evidence="1" key="1">
    <citation type="submission" date="2015-02" db="EMBL/GenBank/DDBJ databases">
        <authorList>
            <person name="Chooi Y.-H."/>
        </authorList>
    </citation>
    <scope>NUCLEOTIDE SEQUENCE [LARGE SCALE GENOMIC DNA]</scope>
    <source>
        <strain evidence="1">LAMA 915</strain>
    </source>
</reference>
<name>A0A0L1KHA6_9SPHN</name>
<dbReference type="RefSeq" id="WP_050599344.1">
    <property type="nucleotide sequence ID" value="NZ_JYNE01000015.1"/>
</dbReference>
<protein>
    <submittedName>
        <fullName evidence="1">Uncharacterized protein</fullName>
    </submittedName>
</protein>
<gene>
    <name evidence="1" type="ORF">J121_1858</name>
</gene>
<dbReference type="Proteomes" id="UP000037446">
    <property type="component" value="Unassembled WGS sequence"/>
</dbReference>
<proteinExistence type="predicted"/>
<dbReference type="EMBL" id="JYNE01000015">
    <property type="protein sequence ID" value="KNH03269.1"/>
    <property type="molecule type" value="Genomic_DNA"/>
</dbReference>
<evidence type="ECO:0000313" key="2">
    <source>
        <dbReference type="Proteomes" id="UP000037446"/>
    </source>
</evidence>